<evidence type="ECO:0000256" key="1">
    <source>
        <dbReference type="SAM" id="MobiDB-lite"/>
    </source>
</evidence>
<gene>
    <name evidence="3" type="ORF">ACFP2T_08140</name>
</gene>
<name>A0ABW1K798_9ACTN</name>
<organism evidence="3 4">
    <name type="scientific">Plantactinospora solaniradicis</name>
    <dbReference type="NCBI Taxonomy" id="1723736"/>
    <lineage>
        <taxon>Bacteria</taxon>
        <taxon>Bacillati</taxon>
        <taxon>Actinomycetota</taxon>
        <taxon>Actinomycetes</taxon>
        <taxon>Micromonosporales</taxon>
        <taxon>Micromonosporaceae</taxon>
        <taxon>Plantactinospora</taxon>
    </lineage>
</organism>
<reference evidence="4" key="1">
    <citation type="journal article" date="2019" name="Int. J. Syst. Evol. Microbiol.">
        <title>The Global Catalogue of Microorganisms (GCM) 10K type strain sequencing project: providing services to taxonomists for standard genome sequencing and annotation.</title>
        <authorList>
            <consortium name="The Broad Institute Genomics Platform"/>
            <consortium name="The Broad Institute Genome Sequencing Center for Infectious Disease"/>
            <person name="Wu L."/>
            <person name="Ma J."/>
        </authorList>
    </citation>
    <scope>NUCLEOTIDE SEQUENCE [LARGE SCALE GENOMIC DNA]</scope>
    <source>
        <strain evidence="4">ZS-35-S2</strain>
    </source>
</reference>
<proteinExistence type="predicted"/>
<evidence type="ECO:0008006" key="5">
    <source>
        <dbReference type="Google" id="ProtNLM"/>
    </source>
</evidence>
<protein>
    <recommendedName>
        <fullName evidence="5">Phospholipase</fullName>
    </recommendedName>
</protein>
<keyword evidence="4" id="KW-1185">Reference proteome</keyword>
<feature type="signal peptide" evidence="2">
    <location>
        <begin position="1"/>
        <end position="23"/>
    </location>
</feature>
<evidence type="ECO:0000313" key="4">
    <source>
        <dbReference type="Proteomes" id="UP001596203"/>
    </source>
</evidence>
<keyword evidence="2" id="KW-0732">Signal</keyword>
<comment type="caution">
    <text evidence="3">The sequence shown here is derived from an EMBL/GenBank/DDBJ whole genome shotgun (WGS) entry which is preliminary data.</text>
</comment>
<feature type="region of interest" description="Disordered" evidence="1">
    <location>
        <begin position="93"/>
        <end position="114"/>
    </location>
</feature>
<feature type="compositionally biased region" description="Basic and acidic residues" evidence="1">
    <location>
        <begin position="96"/>
        <end position="114"/>
    </location>
</feature>
<feature type="chain" id="PRO_5047029285" description="Phospholipase" evidence="2">
    <location>
        <begin position="24"/>
        <end position="181"/>
    </location>
</feature>
<feature type="region of interest" description="Disordered" evidence="1">
    <location>
        <begin position="125"/>
        <end position="144"/>
    </location>
</feature>
<evidence type="ECO:0000256" key="2">
    <source>
        <dbReference type="SAM" id="SignalP"/>
    </source>
</evidence>
<dbReference type="RefSeq" id="WP_377419289.1">
    <property type="nucleotide sequence ID" value="NZ_JBHSPR010000007.1"/>
</dbReference>
<sequence length="181" mass="19333">MNPGMLTNPRMLVVVGAAMIALAGCDGGGSNSDPGDQTSPSAAAIGNTALELAQCMRANGEPGFPDPVQDESGDWIFPETDVNYKVPAVCKGRGRAQKDSQKADAEQHTAAEDMAKRRQYASCMREHGMPDFPDPDNDGNFPLSDRLRALNDAPAMRDARQACKEYEPPRVVKPSRSAAPS</sequence>
<feature type="region of interest" description="Disordered" evidence="1">
    <location>
        <begin position="152"/>
        <end position="181"/>
    </location>
</feature>
<dbReference type="Proteomes" id="UP001596203">
    <property type="component" value="Unassembled WGS sequence"/>
</dbReference>
<evidence type="ECO:0000313" key="3">
    <source>
        <dbReference type="EMBL" id="MFC6016163.1"/>
    </source>
</evidence>
<dbReference type="EMBL" id="JBHSPR010000007">
    <property type="protein sequence ID" value="MFC6016163.1"/>
    <property type="molecule type" value="Genomic_DNA"/>
</dbReference>
<feature type="compositionally biased region" description="Basic and acidic residues" evidence="1">
    <location>
        <begin position="152"/>
        <end position="170"/>
    </location>
</feature>
<accession>A0ABW1K798</accession>